<evidence type="ECO:0000256" key="1">
    <source>
        <dbReference type="SAM" id="Coils"/>
    </source>
</evidence>
<keyword evidence="4" id="KW-1185">Reference proteome</keyword>
<keyword evidence="2" id="KW-0732">Signal</keyword>
<feature type="chain" id="PRO_5004767211" evidence="2">
    <location>
        <begin position="26"/>
        <end position="156"/>
    </location>
</feature>
<feature type="signal peptide" evidence="2">
    <location>
        <begin position="1"/>
        <end position="25"/>
    </location>
</feature>
<dbReference type="PATRIC" id="fig|1357400.3.peg.2105"/>
<dbReference type="HOGENOM" id="CLU_1684149_0_0_7"/>
<evidence type="ECO:0000256" key="2">
    <source>
        <dbReference type="SAM" id="SignalP"/>
    </source>
</evidence>
<reference evidence="3 4" key="1">
    <citation type="journal article" date="2014" name="Genome Announc.">
        <title>Draft genome sequences of six enterohepatic helicobacter species isolated from humans and one from rhesus macaques.</title>
        <authorList>
            <person name="Shen Z."/>
            <person name="Sheh A."/>
            <person name="Young S.K."/>
            <person name="Abouelliel A."/>
            <person name="Ward D.V."/>
            <person name="Earl A.M."/>
            <person name="Fox J.G."/>
        </authorList>
    </citation>
    <scope>NUCLEOTIDE SEQUENCE [LARGE SCALE GENOMIC DNA]</scope>
    <source>
        <strain evidence="3 4">MIT 99-5501</strain>
    </source>
</reference>
<evidence type="ECO:0000313" key="4">
    <source>
        <dbReference type="Proteomes" id="UP000018731"/>
    </source>
</evidence>
<comment type="caution">
    <text evidence="3">The sequence shown here is derived from an EMBL/GenBank/DDBJ whole genome shotgun (WGS) entry which is preliminary data.</text>
</comment>
<dbReference type="STRING" id="1357400.HMPREF2086_01567"/>
<gene>
    <name evidence="3" type="ORF">HMPREF2086_01567</name>
</gene>
<proteinExistence type="predicted"/>
<dbReference type="AlphaFoldDB" id="V8C5T5"/>
<sequence>MRSFIATIAVVSALFCAGIATNALAKPHEHKPPKDAKGALQGELPHIKGIAPEIFANASEQAQIKALQIESDSKESLHKATQKYRDERDKLELQKRILQVRLHHAKAGNDTQAAQRLLDEIFKNEQAIVRNNQDERELRDKQEAQRIERIYTELRK</sequence>
<name>V8C5T5_9HELI</name>
<dbReference type="EMBL" id="AZJI01000007">
    <property type="protein sequence ID" value="ETD22768.1"/>
    <property type="molecule type" value="Genomic_DNA"/>
</dbReference>
<protein>
    <submittedName>
        <fullName evidence="3">Uncharacterized protein</fullName>
    </submittedName>
</protein>
<dbReference type="Proteomes" id="UP000018731">
    <property type="component" value="Unassembled WGS sequence"/>
</dbReference>
<keyword evidence="1" id="KW-0175">Coiled coil</keyword>
<evidence type="ECO:0000313" key="3">
    <source>
        <dbReference type="EMBL" id="ETD22768.1"/>
    </source>
</evidence>
<accession>V8C5T5</accession>
<organism evidence="3 4">
    <name type="scientific">Helicobacter macacae MIT 99-5501</name>
    <dbReference type="NCBI Taxonomy" id="1357400"/>
    <lineage>
        <taxon>Bacteria</taxon>
        <taxon>Pseudomonadati</taxon>
        <taxon>Campylobacterota</taxon>
        <taxon>Epsilonproteobacteria</taxon>
        <taxon>Campylobacterales</taxon>
        <taxon>Helicobacteraceae</taxon>
        <taxon>Helicobacter</taxon>
    </lineage>
</organism>
<feature type="coiled-coil region" evidence="1">
    <location>
        <begin position="74"/>
        <end position="144"/>
    </location>
</feature>
<dbReference type="RefSeq" id="WP_023928302.1">
    <property type="nucleotide sequence ID" value="NZ_KI669455.1"/>
</dbReference>